<proteinExistence type="predicted"/>
<evidence type="ECO:0000256" key="10">
    <source>
        <dbReference type="ARBA" id="ARBA00030803"/>
    </source>
</evidence>
<dbReference type="Pfam" id="PF22618">
    <property type="entry name" value="RskA_N"/>
    <property type="match status" value="1"/>
</dbReference>
<evidence type="ECO:0000256" key="9">
    <source>
        <dbReference type="ARBA" id="ARBA00029829"/>
    </source>
</evidence>
<keyword evidence="15" id="KW-1185">Reference proteome</keyword>
<evidence type="ECO:0000256" key="11">
    <source>
        <dbReference type="SAM" id="Phobius"/>
    </source>
</evidence>
<organism evidence="14 15">
    <name type="scientific">Virgisporangium aurantiacum</name>
    <dbReference type="NCBI Taxonomy" id="175570"/>
    <lineage>
        <taxon>Bacteria</taxon>
        <taxon>Bacillati</taxon>
        <taxon>Actinomycetota</taxon>
        <taxon>Actinomycetes</taxon>
        <taxon>Micromonosporales</taxon>
        <taxon>Micromonosporaceae</taxon>
        <taxon>Virgisporangium</taxon>
    </lineage>
</organism>
<feature type="domain" description="Anti-sigma K factor RskA C-terminal" evidence="12">
    <location>
        <begin position="97"/>
        <end position="243"/>
    </location>
</feature>
<dbReference type="Gene3D" id="1.10.10.1320">
    <property type="entry name" value="Anti-sigma factor, zinc-finger domain"/>
    <property type="match status" value="1"/>
</dbReference>
<reference evidence="14" key="1">
    <citation type="submission" date="2021-01" db="EMBL/GenBank/DDBJ databases">
        <title>Whole genome shotgun sequence of Virgisporangium aurantiacum NBRC 16421.</title>
        <authorList>
            <person name="Komaki H."/>
            <person name="Tamura T."/>
        </authorList>
    </citation>
    <scope>NUCLEOTIDE SEQUENCE</scope>
    <source>
        <strain evidence="14">NBRC 16421</strain>
    </source>
</reference>
<sequence length="249" mass="25388">MSDIHSLSGAYALDAVDDIERAAFERHLRECSSCSLEVLELRETVGRLSDSVAVEPPPGLRASVLQAVARTPQAPPGRAARGGPAASAQRWRRFAAASVAAGVIAVGIGAGTWTVANRNVDDARRATAAAEAQLARVGQVLAAPDAKQYTTAATGGGTVTVTVSRSMNAAVAAMGGMPNVGAGKIYQLWMIPAGEPKVVARPVGQTPPGGTSTMQVMPVGDAELFGVTVEPRGGSKKPTTDPVALIALA</sequence>
<evidence type="ECO:0000256" key="8">
    <source>
        <dbReference type="ARBA" id="ARBA00023163"/>
    </source>
</evidence>
<feature type="domain" description="Anti-sigma-K factor RskA N-terminal" evidence="13">
    <location>
        <begin position="6"/>
        <end position="45"/>
    </location>
</feature>
<comment type="subcellular location">
    <subcellularLocation>
        <location evidence="2">Cell membrane</location>
    </subcellularLocation>
    <subcellularLocation>
        <location evidence="1">Membrane</location>
        <topology evidence="1">Single-pass membrane protein</topology>
    </subcellularLocation>
</comment>
<feature type="transmembrane region" description="Helical" evidence="11">
    <location>
        <begin position="94"/>
        <end position="116"/>
    </location>
</feature>
<dbReference type="Pfam" id="PF10099">
    <property type="entry name" value="RskA_C"/>
    <property type="match status" value="1"/>
</dbReference>
<evidence type="ECO:0000256" key="1">
    <source>
        <dbReference type="ARBA" id="ARBA00004167"/>
    </source>
</evidence>
<keyword evidence="6" id="KW-0805">Transcription regulation</keyword>
<keyword evidence="8" id="KW-0804">Transcription</keyword>
<dbReference type="InterPro" id="IPR053877">
    <property type="entry name" value="RskA_N"/>
</dbReference>
<evidence type="ECO:0000313" key="15">
    <source>
        <dbReference type="Proteomes" id="UP000612585"/>
    </source>
</evidence>
<dbReference type="AlphaFoldDB" id="A0A8J3ZCY4"/>
<dbReference type="Proteomes" id="UP000612585">
    <property type="component" value="Unassembled WGS sequence"/>
</dbReference>
<evidence type="ECO:0000256" key="2">
    <source>
        <dbReference type="ARBA" id="ARBA00004236"/>
    </source>
</evidence>
<evidence type="ECO:0000256" key="6">
    <source>
        <dbReference type="ARBA" id="ARBA00023015"/>
    </source>
</evidence>
<keyword evidence="3" id="KW-1003">Cell membrane</keyword>
<keyword evidence="7 11" id="KW-0472">Membrane</keyword>
<evidence type="ECO:0000256" key="3">
    <source>
        <dbReference type="ARBA" id="ARBA00022475"/>
    </source>
</evidence>
<keyword evidence="5 11" id="KW-1133">Transmembrane helix</keyword>
<evidence type="ECO:0000259" key="12">
    <source>
        <dbReference type="Pfam" id="PF10099"/>
    </source>
</evidence>
<evidence type="ECO:0000313" key="14">
    <source>
        <dbReference type="EMBL" id="GIJ61694.1"/>
    </source>
</evidence>
<dbReference type="GO" id="GO:0016989">
    <property type="term" value="F:sigma factor antagonist activity"/>
    <property type="evidence" value="ECO:0007669"/>
    <property type="project" value="TreeGrafter"/>
</dbReference>
<evidence type="ECO:0000259" key="13">
    <source>
        <dbReference type="Pfam" id="PF22618"/>
    </source>
</evidence>
<dbReference type="GO" id="GO:0006417">
    <property type="term" value="P:regulation of translation"/>
    <property type="evidence" value="ECO:0007669"/>
    <property type="project" value="TreeGrafter"/>
</dbReference>
<dbReference type="InterPro" id="IPR018764">
    <property type="entry name" value="RskA_C"/>
</dbReference>
<evidence type="ECO:0000256" key="5">
    <source>
        <dbReference type="ARBA" id="ARBA00022989"/>
    </source>
</evidence>
<name>A0A8J3ZCY4_9ACTN</name>
<keyword evidence="4 11" id="KW-0812">Transmembrane</keyword>
<dbReference type="InterPro" id="IPR051474">
    <property type="entry name" value="Anti-sigma-K/W_factor"/>
</dbReference>
<dbReference type="PANTHER" id="PTHR37461:SF1">
    <property type="entry name" value="ANTI-SIGMA-K FACTOR RSKA"/>
    <property type="match status" value="1"/>
</dbReference>
<dbReference type="InterPro" id="IPR041916">
    <property type="entry name" value="Anti_sigma_zinc_sf"/>
</dbReference>
<comment type="caution">
    <text evidence="14">The sequence shown here is derived from an EMBL/GenBank/DDBJ whole genome shotgun (WGS) entry which is preliminary data.</text>
</comment>
<dbReference type="EMBL" id="BOPG01000069">
    <property type="protein sequence ID" value="GIJ61694.1"/>
    <property type="molecule type" value="Genomic_DNA"/>
</dbReference>
<dbReference type="GO" id="GO:0005886">
    <property type="term" value="C:plasma membrane"/>
    <property type="evidence" value="ECO:0007669"/>
    <property type="project" value="UniProtKB-SubCell"/>
</dbReference>
<protein>
    <recommendedName>
        <fullName evidence="10">Regulator of SigK</fullName>
    </recommendedName>
    <alternativeName>
        <fullName evidence="9">Sigma-K anti-sigma factor RskA</fullName>
    </alternativeName>
</protein>
<evidence type="ECO:0000256" key="7">
    <source>
        <dbReference type="ARBA" id="ARBA00023136"/>
    </source>
</evidence>
<evidence type="ECO:0000256" key="4">
    <source>
        <dbReference type="ARBA" id="ARBA00022692"/>
    </source>
</evidence>
<accession>A0A8J3ZCY4</accession>
<gene>
    <name evidence="14" type="ORF">Vau01_092100</name>
</gene>
<dbReference type="PANTHER" id="PTHR37461">
    <property type="entry name" value="ANTI-SIGMA-K FACTOR RSKA"/>
    <property type="match status" value="1"/>
</dbReference>
<dbReference type="RefSeq" id="WP_204006802.1">
    <property type="nucleotide sequence ID" value="NZ_BOPG01000069.1"/>
</dbReference>